<feature type="compositionally biased region" description="Low complexity" evidence="8">
    <location>
        <begin position="881"/>
        <end position="891"/>
    </location>
</feature>
<comment type="similarity">
    <text evidence="6">Belongs to the CAMSAP1 family.</text>
</comment>
<feature type="compositionally biased region" description="Low complexity" evidence="8">
    <location>
        <begin position="569"/>
        <end position="578"/>
    </location>
</feature>
<feature type="region of interest" description="Disordered" evidence="8">
    <location>
        <begin position="442"/>
        <end position="488"/>
    </location>
</feature>
<feature type="coiled-coil region" evidence="7">
    <location>
        <begin position="725"/>
        <end position="769"/>
    </location>
</feature>
<feature type="compositionally biased region" description="Polar residues" evidence="8">
    <location>
        <begin position="1061"/>
        <end position="1087"/>
    </location>
</feature>
<comment type="domain">
    <text evidence="6">The CKK domain binds microtubules.</text>
</comment>
<sequence>MSSSARQSEDGSAESTRKAKQRASIRWLLSKAYNNRVPEQLREPFYTDHDGYQHLKPQIVVGLGNASIYCQVLANIYSDPNYQSLNHWTILQTLSRKGVPILEERSGEIELTETVLIQTNPIRINAHMSVIEALMILYAKEVTSGDRIHTAIAKLTSGSVPSGIINNSEQLLLLWISHVMASLKRRIDHDLSMNELVDEKGKKLRSPDIPAPIQDYTSLCDGVCLAFLIAYYCPKYLPWYQIRTSYLPTVEDSLHNILLISNFSERHLPYSVFHMMPEDVTYMRGGMKQNLIALLADMFNMFEIHPANCVDYPESETMTGDVASNQTKTNEHGIAHRRGFTSQTIQPIPDLRSGLNSPPSSAGSSSSRPAFQVVRSPSSNNIYRHHTPPKEVFYNTTTTTTTTSNNNGNFEADSDFVVHRSKGITTLSNIQLQDPLMPAKLRQAKEKSNTDSKADERGDIPAGRPSNWDERKSTYAGRRSRRNSFSEESQLTIENFGGSQDQLNLIGTVDRRSMDRERKISTASSVTIEPTLPARSSIADARGTLQIGYDSDGEKEDKESEKHHLRRQNSNTSSSNSSGVHQIEEKRKMASFASMAPVSTTTWQQQSSINANQFHEIRDTSQPYVDDSKLSAVRLKLEEKRRHIEKEKRRLETQMSKQLQKVGKAAFLQAINKRVKSNDEDNDNDKEMVMVDSVEIKPVSLQDMTMEPQWSKKIPEFEHNNNISLEQYQQSIALMNNDLHDIQEDIQKLAEQQNQIQVQTMQAQQLLQAQQIANILTQQYSSQQNITGMYHPLQQYSSSPQLPIQKPLHHQYLNDQGQYINQKIYSRENSRIIEDQYSSPSQYLNQEQQKHIQKYVQETNHYRDQYEPQQPQFYLHGGGDQHQQQQQQQQHSNPQTPPQVPARRTWAQQKAPIEMSSWQQQKQQQQQQQQIQSQSQNKYDTMPSWKSSTSSSSPSQHQNNSGFVLHKQNGRGSQNSEAQRLFPVVHATPPKSNPNQPIDDMMAPQSISFIADDEDDVDEADNYLSNHQHPIPRKNGSSIKKSFDQIDEFEASLGKLNITSGSRTYRIPSPTTRHGINDSSFQSMESQNENEKGFYISFDNDNQPKRPKPPLRTKRSPKKSEEFDNSQLDIQEVITIKKVFQMQEIQKPITSTTSNTNESNRRSNQQHFEQDMQPQQIYSQQQRLSQTSLVSKDKESQAIVIEDDKNLDPMSVDEMERKKEKIMLLSLQRRQQQEEAKARKEIEAMQRREREQEKEEEKLRKKEEQMARRAQILEQHRLKKAIEEAEREGKTLDRHTAEMLMKQQQQQQNQATPQPKMRANKTQRPRPKTIHVETSNAGIEIGSGSGKKGSSTNLTGIGISNTMRRDYYRGSQDSLSIKESPDEYPSCSTISTPLSNLGRRSSYKYAGKEPQQGIERGRTLTRISSIAKYGGGAQAGANFRGRKSNSLMNLCGDSDSGLGRTTPPRRRAASPGMGSVSSNSSRHLPSPSGPGSLPHPGLMPKRRGVVGYDDGASDISSTPSSLFGDYNGPRLYKQPTAKSNRGILLNAVEYCVFPGVVNRDAKQKVLEKIARSEAKHFLVLFRDAGCQFRALYSYDPETEAVIKLYGTGPSHVYDVMFDKFFKYNSGGKCFTQVHTKHLTVTCDAFTIHNSLWQGKKASNLPSKKDMALVI</sequence>
<feature type="compositionally biased region" description="Low complexity" evidence="8">
    <location>
        <begin position="395"/>
        <end position="409"/>
    </location>
</feature>
<keyword evidence="12" id="KW-1185">Reference proteome</keyword>
<dbReference type="InterPro" id="IPR031372">
    <property type="entry name" value="CAMSAP_CC1"/>
</dbReference>
<feature type="compositionally biased region" description="Polar residues" evidence="8">
    <location>
        <begin position="1386"/>
        <end position="1395"/>
    </location>
</feature>
<evidence type="ECO:0000256" key="3">
    <source>
        <dbReference type="ARBA" id="ARBA00022701"/>
    </source>
</evidence>
<feature type="domain" description="Calponin-homology (CH)" evidence="9">
    <location>
        <begin position="166"/>
        <end position="300"/>
    </location>
</feature>
<feature type="coiled-coil region" evidence="7">
    <location>
        <begin position="630"/>
        <end position="661"/>
    </location>
</feature>
<feature type="region of interest" description="Disordered" evidence="8">
    <location>
        <begin position="1235"/>
        <end position="1264"/>
    </location>
</feature>
<dbReference type="GO" id="GO:0030507">
    <property type="term" value="F:spectrin binding"/>
    <property type="evidence" value="ECO:0007669"/>
    <property type="project" value="InterPro"/>
</dbReference>
<reference evidence="11" key="1">
    <citation type="submission" date="2021-03" db="EMBL/GenBank/DDBJ databases">
        <title>Chromosome level genome of the anhydrobiotic midge Polypedilum vanderplanki.</title>
        <authorList>
            <person name="Yoshida Y."/>
            <person name="Kikawada T."/>
            <person name="Gusev O."/>
        </authorList>
    </citation>
    <scope>NUCLEOTIDE SEQUENCE</scope>
    <source>
        <strain evidence="11">NIAS01</strain>
        <tissue evidence="11">Whole body or cell culture</tissue>
    </source>
</reference>
<feature type="region of interest" description="Disordered" evidence="8">
    <location>
        <begin position="870"/>
        <end position="976"/>
    </location>
</feature>
<feature type="compositionally biased region" description="Low complexity" evidence="8">
    <location>
        <begin position="353"/>
        <end position="367"/>
    </location>
</feature>
<dbReference type="InterPro" id="IPR058042">
    <property type="entry name" value="CAMSAP_N"/>
</dbReference>
<feature type="region of interest" description="Disordered" evidence="8">
    <location>
        <begin position="1448"/>
        <end position="1511"/>
    </location>
</feature>
<dbReference type="FunFam" id="3.10.20.360:FF:000002">
    <property type="entry name" value="Patronin, isoform M"/>
    <property type="match status" value="1"/>
</dbReference>
<evidence type="ECO:0000256" key="1">
    <source>
        <dbReference type="ARBA" id="ARBA00004245"/>
    </source>
</evidence>
<feature type="region of interest" description="Disordered" evidence="8">
    <location>
        <begin position="1061"/>
        <end position="1126"/>
    </location>
</feature>
<dbReference type="Pfam" id="PF08683">
    <property type="entry name" value="CAMSAP_CKK"/>
    <property type="match status" value="1"/>
</dbReference>
<accession>A0A9J6BU61</accession>
<evidence type="ECO:0000256" key="8">
    <source>
        <dbReference type="SAM" id="MobiDB-lite"/>
    </source>
</evidence>
<feature type="compositionally biased region" description="Low complexity" evidence="8">
    <location>
        <begin position="916"/>
        <end position="936"/>
    </location>
</feature>
<dbReference type="InterPro" id="IPR014797">
    <property type="entry name" value="CKK_CAMSAP"/>
</dbReference>
<dbReference type="InterPro" id="IPR022613">
    <property type="entry name" value="CH_CAMSAP_2"/>
</dbReference>
<evidence type="ECO:0000256" key="5">
    <source>
        <dbReference type="ARBA" id="ARBA00023212"/>
    </source>
</evidence>
<keyword evidence="5" id="KW-0206">Cytoskeleton</keyword>
<feature type="compositionally biased region" description="Low complexity" evidence="8">
    <location>
        <begin position="944"/>
        <end position="955"/>
    </location>
</feature>
<evidence type="ECO:0000313" key="12">
    <source>
        <dbReference type="Proteomes" id="UP001107558"/>
    </source>
</evidence>
<organism evidence="11 12">
    <name type="scientific">Polypedilum vanderplanki</name>
    <name type="common">Sleeping chironomid midge</name>
    <dbReference type="NCBI Taxonomy" id="319348"/>
    <lineage>
        <taxon>Eukaryota</taxon>
        <taxon>Metazoa</taxon>
        <taxon>Ecdysozoa</taxon>
        <taxon>Arthropoda</taxon>
        <taxon>Hexapoda</taxon>
        <taxon>Insecta</taxon>
        <taxon>Pterygota</taxon>
        <taxon>Neoptera</taxon>
        <taxon>Endopterygota</taxon>
        <taxon>Diptera</taxon>
        <taxon>Nematocera</taxon>
        <taxon>Chironomoidea</taxon>
        <taxon>Chironomidae</taxon>
        <taxon>Chironominae</taxon>
        <taxon>Polypedilum</taxon>
        <taxon>Polypedilum</taxon>
    </lineage>
</organism>
<feature type="region of interest" description="Disordered" evidence="8">
    <location>
        <begin position="515"/>
        <end position="584"/>
    </location>
</feature>
<dbReference type="SUPFAM" id="SSF47576">
    <property type="entry name" value="Calponin-homology domain, CH-domain"/>
    <property type="match status" value="1"/>
</dbReference>
<feature type="region of interest" description="Disordered" evidence="8">
    <location>
        <begin position="1370"/>
        <end position="1395"/>
    </location>
</feature>
<feature type="compositionally biased region" description="Low complexity" evidence="8">
    <location>
        <begin position="1171"/>
        <end position="1186"/>
    </location>
</feature>
<dbReference type="GO" id="GO:0007026">
    <property type="term" value="P:negative regulation of microtubule depolymerization"/>
    <property type="evidence" value="ECO:0007669"/>
    <property type="project" value="TreeGrafter"/>
</dbReference>
<feature type="compositionally biased region" description="Basic residues" evidence="8">
    <location>
        <begin position="1318"/>
        <end position="1329"/>
    </location>
</feature>
<feature type="domain" description="CKK" evidence="10">
    <location>
        <begin position="1528"/>
        <end position="1663"/>
    </location>
</feature>
<dbReference type="Pfam" id="PF11971">
    <property type="entry name" value="CAMSAP_CH"/>
    <property type="match status" value="1"/>
</dbReference>
<gene>
    <name evidence="11" type="ORF">PVAND_003327</name>
</gene>
<dbReference type="GO" id="GO:0031122">
    <property type="term" value="P:cytoplasmic microtubule organization"/>
    <property type="evidence" value="ECO:0007669"/>
    <property type="project" value="TreeGrafter"/>
</dbReference>
<dbReference type="OrthoDB" id="2125658at2759"/>
<keyword evidence="2" id="KW-0963">Cytoplasm</keyword>
<feature type="region of interest" description="Disordered" evidence="8">
    <location>
        <begin position="1147"/>
        <end position="1195"/>
    </location>
</feature>
<dbReference type="GO" id="GO:0031175">
    <property type="term" value="P:neuron projection development"/>
    <property type="evidence" value="ECO:0007669"/>
    <property type="project" value="InterPro"/>
</dbReference>
<evidence type="ECO:0000313" key="11">
    <source>
        <dbReference type="EMBL" id="KAG5673266.1"/>
    </source>
</evidence>
<feature type="compositionally biased region" description="Basic and acidic residues" evidence="8">
    <location>
        <begin position="443"/>
        <end position="459"/>
    </location>
</feature>
<keyword evidence="3 6" id="KW-0493">Microtubule</keyword>
<dbReference type="EMBL" id="JADBJN010000003">
    <property type="protein sequence ID" value="KAG5673266.1"/>
    <property type="molecule type" value="Genomic_DNA"/>
</dbReference>
<dbReference type="Pfam" id="PF25532">
    <property type="entry name" value="CH_CAMSAP2_N"/>
    <property type="match status" value="1"/>
</dbReference>
<feature type="region of interest" description="Disordered" evidence="8">
    <location>
        <begin position="1338"/>
        <end position="1357"/>
    </location>
</feature>
<feature type="compositionally biased region" description="Low complexity" evidence="8">
    <location>
        <begin position="1469"/>
        <end position="1498"/>
    </location>
</feature>
<dbReference type="InterPro" id="IPR011033">
    <property type="entry name" value="PRC_barrel-like_sf"/>
</dbReference>
<evidence type="ECO:0000256" key="4">
    <source>
        <dbReference type="ARBA" id="ARBA00023054"/>
    </source>
</evidence>
<dbReference type="Pfam" id="PF17095">
    <property type="entry name" value="CAMSAP_CC1"/>
    <property type="match status" value="1"/>
</dbReference>
<dbReference type="GO" id="GO:0005516">
    <property type="term" value="F:calmodulin binding"/>
    <property type="evidence" value="ECO:0007669"/>
    <property type="project" value="InterPro"/>
</dbReference>
<keyword evidence="4 7" id="KW-0175">Coiled coil</keyword>
<comment type="caution">
    <text evidence="11">The sequence shown here is derived from an EMBL/GenBank/DDBJ whole genome shotgun (WGS) entry which is preliminary data.</text>
</comment>
<dbReference type="GO" id="GO:0036449">
    <property type="term" value="C:microtubule minus-end"/>
    <property type="evidence" value="ECO:0007669"/>
    <property type="project" value="TreeGrafter"/>
</dbReference>
<evidence type="ECO:0000256" key="7">
    <source>
        <dbReference type="SAM" id="Coils"/>
    </source>
</evidence>
<dbReference type="InterPro" id="IPR001715">
    <property type="entry name" value="CH_dom"/>
</dbReference>
<dbReference type="SMART" id="SM01051">
    <property type="entry name" value="CAMSAP_CKK"/>
    <property type="match status" value="1"/>
</dbReference>
<name>A0A9J6BU61_POLVA</name>
<proteinExistence type="inferred from homology"/>
<dbReference type="SUPFAM" id="SSF50346">
    <property type="entry name" value="PRC-barrel domain"/>
    <property type="match status" value="1"/>
</dbReference>
<feature type="region of interest" description="Disordered" evidence="8">
    <location>
        <begin position="1300"/>
        <end position="1330"/>
    </location>
</feature>
<dbReference type="Proteomes" id="UP001107558">
    <property type="component" value="Chromosome 3"/>
</dbReference>
<evidence type="ECO:0000259" key="9">
    <source>
        <dbReference type="PROSITE" id="PS50021"/>
    </source>
</evidence>
<evidence type="ECO:0000256" key="6">
    <source>
        <dbReference type="PROSITE-ProRule" id="PRU00841"/>
    </source>
</evidence>
<comment type="subcellular location">
    <subcellularLocation>
        <location evidence="1">Cytoplasm</location>
        <location evidence="1">Cytoskeleton</location>
    </subcellularLocation>
</comment>
<feature type="compositionally biased region" description="Basic residues" evidence="8">
    <location>
        <begin position="1105"/>
        <end position="1117"/>
    </location>
</feature>
<dbReference type="Gene3D" id="3.10.20.360">
    <property type="entry name" value="CKK domain"/>
    <property type="match status" value="1"/>
</dbReference>
<dbReference type="InterPro" id="IPR036872">
    <property type="entry name" value="CH_dom_sf"/>
</dbReference>
<dbReference type="InterPro" id="IPR038209">
    <property type="entry name" value="CKK_dom_sf"/>
</dbReference>
<evidence type="ECO:0000256" key="2">
    <source>
        <dbReference type="ARBA" id="ARBA00022490"/>
    </source>
</evidence>
<dbReference type="PROSITE" id="PS51508">
    <property type="entry name" value="CKK"/>
    <property type="match status" value="1"/>
</dbReference>
<dbReference type="GO" id="GO:0051011">
    <property type="term" value="F:microtubule minus-end binding"/>
    <property type="evidence" value="ECO:0007669"/>
    <property type="project" value="TreeGrafter"/>
</dbReference>
<feature type="region of interest" description="Disordered" evidence="8">
    <location>
        <begin position="329"/>
        <end position="410"/>
    </location>
</feature>
<dbReference type="PANTHER" id="PTHR21595">
    <property type="entry name" value="PATRONIN"/>
    <property type="match status" value="1"/>
</dbReference>
<dbReference type="PROSITE" id="PS50021">
    <property type="entry name" value="CH"/>
    <property type="match status" value="1"/>
</dbReference>
<protein>
    <submittedName>
        <fullName evidence="11">Uncharacterized protein</fullName>
    </submittedName>
</protein>
<dbReference type="InterPro" id="IPR032940">
    <property type="entry name" value="CAMSAP"/>
</dbReference>
<evidence type="ECO:0000259" key="10">
    <source>
        <dbReference type="PROSITE" id="PS51508"/>
    </source>
</evidence>
<dbReference type="PANTHER" id="PTHR21595:SF0">
    <property type="entry name" value="PATRONIN"/>
    <property type="match status" value="1"/>
</dbReference>